<dbReference type="Proteomes" id="UP000051950">
    <property type="component" value="Unassembled WGS sequence"/>
</dbReference>
<evidence type="ECO:0000313" key="1">
    <source>
        <dbReference type="EMBL" id="KRT16713.1"/>
    </source>
</evidence>
<sequence>MTTLTIEIKDKDAGFVKEFLSKIGAKVKSEPTSQITSEIAQALKEIKEMQQGKRKPLSLKDI</sequence>
<keyword evidence="2" id="KW-1185">Reference proteome</keyword>
<name>A0A0T5VST5_9SPHI</name>
<evidence type="ECO:0000313" key="2">
    <source>
        <dbReference type="Proteomes" id="UP000051950"/>
    </source>
</evidence>
<organism evidence="1 2">
    <name type="scientific">Pedobacter ginsenosidimutans</name>
    <dbReference type="NCBI Taxonomy" id="687842"/>
    <lineage>
        <taxon>Bacteria</taxon>
        <taxon>Pseudomonadati</taxon>
        <taxon>Bacteroidota</taxon>
        <taxon>Sphingobacteriia</taxon>
        <taxon>Sphingobacteriales</taxon>
        <taxon>Sphingobacteriaceae</taxon>
        <taxon>Pedobacter</taxon>
    </lineage>
</organism>
<reference evidence="1 2" key="1">
    <citation type="submission" date="2015-11" db="EMBL/GenBank/DDBJ databases">
        <title>Sequence of Pedobacter ginsenosidimutans.</title>
        <authorList>
            <person name="Carson E."/>
            <person name="Keyser V."/>
            <person name="Newman J."/>
            <person name="Miller J."/>
        </authorList>
    </citation>
    <scope>NUCLEOTIDE SEQUENCE [LARGE SCALE GENOMIC DNA]</scope>
    <source>
        <strain evidence="1 2">KACC 14530</strain>
    </source>
</reference>
<dbReference type="EMBL" id="LMZQ01000004">
    <property type="protein sequence ID" value="KRT16713.1"/>
    <property type="molecule type" value="Genomic_DNA"/>
</dbReference>
<dbReference type="RefSeq" id="WP_057931806.1">
    <property type="nucleotide sequence ID" value="NZ_LMZQ01000004.1"/>
</dbReference>
<comment type="caution">
    <text evidence="1">The sequence shown here is derived from an EMBL/GenBank/DDBJ whole genome shotgun (WGS) entry which is preliminary data.</text>
</comment>
<dbReference type="OrthoDB" id="771769at2"/>
<dbReference type="STRING" id="687842.ASU31_07820"/>
<dbReference type="AlphaFoldDB" id="A0A0T5VST5"/>
<proteinExistence type="predicted"/>
<gene>
    <name evidence="1" type="ORF">ASU31_07820</name>
</gene>
<accession>A0A0T5VST5</accession>
<protein>
    <submittedName>
        <fullName evidence="1">Uncharacterized protein</fullName>
    </submittedName>
</protein>